<sequence length="126" mass="15108">MIYSFNDLTCRSPPAYEIVDKGFYGRESEYRRFEIGFYTVGEEYFLKVIDIYYDRLSTSTMYAKSVVSKWIAGRQKPAKHHRYDQTHCCERKRYRLDMDKIYSAVTQDRSFAEQLYCHDSQFPSVN</sequence>
<dbReference type="EnsemblMetazoa" id="XM_031923731">
    <property type="protein sequence ID" value="XP_031779591"/>
    <property type="gene ID" value="LOC103315316"/>
</dbReference>
<reference evidence="1" key="1">
    <citation type="submission" date="2021-01" db="UniProtKB">
        <authorList>
            <consortium name="EnsemblMetazoa"/>
        </authorList>
    </citation>
    <scope>IDENTIFICATION</scope>
</reference>
<dbReference type="Proteomes" id="UP000002358">
    <property type="component" value="Chromosome 2"/>
</dbReference>
<keyword evidence="2" id="KW-1185">Reference proteome</keyword>
<dbReference type="KEGG" id="nvi:103315316"/>
<name>A0A7M7Q477_NASVI</name>
<evidence type="ECO:0000313" key="2">
    <source>
        <dbReference type="Proteomes" id="UP000002358"/>
    </source>
</evidence>
<organism evidence="1 2">
    <name type="scientific">Nasonia vitripennis</name>
    <name type="common">Parasitic wasp</name>
    <dbReference type="NCBI Taxonomy" id="7425"/>
    <lineage>
        <taxon>Eukaryota</taxon>
        <taxon>Metazoa</taxon>
        <taxon>Ecdysozoa</taxon>
        <taxon>Arthropoda</taxon>
        <taxon>Hexapoda</taxon>
        <taxon>Insecta</taxon>
        <taxon>Pterygota</taxon>
        <taxon>Neoptera</taxon>
        <taxon>Endopterygota</taxon>
        <taxon>Hymenoptera</taxon>
        <taxon>Apocrita</taxon>
        <taxon>Proctotrupomorpha</taxon>
        <taxon>Chalcidoidea</taxon>
        <taxon>Pteromalidae</taxon>
        <taxon>Pteromalinae</taxon>
        <taxon>Nasonia</taxon>
    </lineage>
</organism>
<accession>A0A7M7Q477</accession>
<dbReference type="RefSeq" id="XP_031779591.2">
    <property type="nucleotide sequence ID" value="XM_031923731.2"/>
</dbReference>
<protein>
    <submittedName>
        <fullName evidence="1">Uncharacterized protein</fullName>
    </submittedName>
</protein>
<dbReference type="InParanoid" id="A0A7M7Q477"/>
<dbReference type="AlphaFoldDB" id="A0A7M7Q477"/>
<dbReference type="GeneID" id="103315316"/>
<evidence type="ECO:0000313" key="1">
    <source>
        <dbReference type="EnsemblMetazoa" id="XP_031779591"/>
    </source>
</evidence>
<proteinExistence type="predicted"/>